<dbReference type="GO" id="GO:0005085">
    <property type="term" value="F:guanyl-nucleotide exchange factor activity"/>
    <property type="evidence" value="ECO:0007669"/>
    <property type="project" value="InterPro"/>
</dbReference>
<reference evidence="1 2" key="1">
    <citation type="journal article" date="2007" name="Science">
        <title>Sea anemone genome reveals ancestral eumetazoan gene repertoire and genomic organization.</title>
        <authorList>
            <person name="Putnam N.H."/>
            <person name="Srivastava M."/>
            <person name="Hellsten U."/>
            <person name="Dirks B."/>
            <person name="Chapman J."/>
            <person name="Salamov A."/>
            <person name="Terry A."/>
            <person name="Shapiro H."/>
            <person name="Lindquist E."/>
            <person name="Kapitonov V.V."/>
            <person name="Jurka J."/>
            <person name="Genikhovich G."/>
            <person name="Grigoriev I.V."/>
            <person name="Lucas S.M."/>
            <person name="Steele R.E."/>
            <person name="Finnerty J.R."/>
            <person name="Technau U."/>
            <person name="Martindale M.Q."/>
            <person name="Rokhsar D.S."/>
        </authorList>
    </citation>
    <scope>NUCLEOTIDE SEQUENCE [LARGE SCALE GENOMIC DNA]</scope>
    <source>
        <strain evidence="2">CH2 X CH6</strain>
    </source>
</reference>
<sequence length="151" mass="17665">MSCYSFWNSRLISKSDRDLSSLDSGYNEGDETHTNAKLGIKSRSRNSLPRSFGSMESISTIDQNVEYPDRVVKLYKADQTYKYFMIFKDLGKECHVTLLQLKTQEVARHLTLQDFELFRVIDPREYIYDVWEFGPEFSPNLAKFEEAFVFG</sequence>
<dbReference type="EMBL" id="DS473576">
    <property type="protein sequence ID" value="EDO27256.1"/>
    <property type="molecule type" value="Genomic_DNA"/>
</dbReference>
<dbReference type="InterPro" id="IPR036964">
    <property type="entry name" value="RASGEF_cat_dom_sf"/>
</dbReference>
<evidence type="ECO:0000313" key="2">
    <source>
        <dbReference type="Proteomes" id="UP000001593"/>
    </source>
</evidence>
<accession>A7T9R8</accession>
<dbReference type="HOGENOM" id="CLU_1733657_0_0_1"/>
<dbReference type="AlphaFoldDB" id="A7T9R8"/>
<dbReference type="GO" id="GO:0007264">
    <property type="term" value="P:small GTPase-mediated signal transduction"/>
    <property type="evidence" value="ECO:0007669"/>
    <property type="project" value="InterPro"/>
</dbReference>
<dbReference type="Proteomes" id="UP000001593">
    <property type="component" value="Unassembled WGS sequence"/>
</dbReference>
<name>A7T9R8_NEMVE</name>
<dbReference type="SUPFAM" id="SSF48366">
    <property type="entry name" value="Ras GEF"/>
    <property type="match status" value="1"/>
</dbReference>
<protein>
    <submittedName>
        <fullName evidence="1">Uncharacterized protein</fullName>
    </submittedName>
</protein>
<organism evidence="1 2">
    <name type="scientific">Nematostella vectensis</name>
    <name type="common">Starlet sea anemone</name>
    <dbReference type="NCBI Taxonomy" id="45351"/>
    <lineage>
        <taxon>Eukaryota</taxon>
        <taxon>Metazoa</taxon>
        <taxon>Cnidaria</taxon>
        <taxon>Anthozoa</taxon>
        <taxon>Hexacorallia</taxon>
        <taxon>Actiniaria</taxon>
        <taxon>Edwardsiidae</taxon>
        <taxon>Nematostella</taxon>
    </lineage>
</organism>
<dbReference type="InParanoid" id="A7T9R8"/>
<dbReference type="STRING" id="45351.A7T9R8"/>
<evidence type="ECO:0000313" key="1">
    <source>
        <dbReference type="EMBL" id="EDO27256.1"/>
    </source>
</evidence>
<dbReference type="Gene3D" id="1.10.840.10">
    <property type="entry name" value="Ras guanine-nucleotide exchange factors catalytic domain"/>
    <property type="match status" value="1"/>
</dbReference>
<keyword evidence="2" id="KW-1185">Reference proteome</keyword>
<dbReference type="InterPro" id="IPR023578">
    <property type="entry name" value="Ras_GEF_dom_sf"/>
</dbReference>
<proteinExistence type="predicted"/>
<gene>
    <name evidence="1" type="ORF">NEMVEDRAFT_v1g224266</name>
</gene>